<accession>A0ABW9HR64</accession>
<dbReference type="RefSeq" id="WP_055724916.1">
    <property type="nucleotide sequence ID" value="NZ_JBJVNI010000009.1"/>
</dbReference>
<feature type="domain" description="HTH marR-type" evidence="1">
    <location>
        <begin position="9"/>
        <end position="144"/>
    </location>
</feature>
<name>A0ABW9HR64_9ACTN</name>
<evidence type="ECO:0000313" key="3">
    <source>
        <dbReference type="Proteomes" id="UP001631957"/>
    </source>
</evidence>
<dbReference type="PROSITE" id="PS50995">
    <property type="entry name" value="HTH_MARR_2"/>
    <property type="match status" value="1"/>
</dbReference>
<proteinExistence type="predicted"/>
<dbReference type="InterPro" id="IPR000835">
    <property type="entry name" value="HTH_MarR-typ"/>
</dbReference>
<dbReference type="Gene3D" id="1.10.10.10">
    <property type="entry name" value="Winged helix-like DNA-binding domain superfamily/Winged helix DNA-binding domain"/>
    <property type="match status" value="1"/>
</dbReference>
<dbReference type="SUPFAM" id="SSF46785">
    <property type="entry name" value="Winged helix' DNA-binding domain"/>
    <property type="match status" value="1"/>
</dbReference>
<comment type="caution">
    <text evidence="2">The sequence shown here is derived from an EMBL/GenBank/DDBJ whole genome shotgun (WGS) entry which is preliminary data.</text>
</comment>
<dbReference type="Proteomes" id="UP001631957">
    <property type="component" value="Unassembled WGS sequence"/>
</dbReference>
<dbReference type="InterPro" id="IPR039422">
    <property type="entry name" value="MarR/SlyA-like"/>
</dbReference>
<dbReference type="InterPro" id="IPR036388">
    <property type="entry name" value="WH-like_DNA-bd_sf"/>
</dbReference>
<dbReference type="SMART" id="SM00347">
    <property type="entry name" value="HTH_MARR"/>
    <property type="match status" value="1"/>
</dbReference>
<reference evidence="2 3" key="1">
    <citation type="submission" date="2024-12" db="EMBL/GenBank/DDBJ databases">
        <title>Forecasting of Potato common scab and diversities of Pathogenic streptomyces spp. in china.</title>
        <authorList>
            <person name="Handique U."/>
            <person name="Wu J."/>
        </authorList>
    </citation>
    <scope>NUCLEOTIDE SEQUENCE [LARGE SCALE GENOMIC DNA]</scope>
    <source>
        <strain evidence="2 3">ZRIMU1530</strain>
    </source>
</reference>
<evidence type="ECO:0000313" key="2">
    <source>
        <dbReference type="EMBL" id="MFM9610573.1"/>
    </source>
</evidence>
<keyword evidence="3" id="KW-1185">Reference proteome</keyword>
<protein>
    <submittedName>
        <fullName evidence="2">MarR family winged helix-turn-helix transcriptional regulator</fullName>
    </submittedName>
</protein>
<organism evidence="2 3">
    <name type="scientific">Streptomyces niveiscabiei</name>
    <dbReference type="NCBI Taxonomy" id="164115"/>
    <lineage>
        <taxon>Bacteria</taxon>
        <taxon>Bacillati</taxon>
        <taxon>Actinomycetota</taxon>
        <taxon>Actinomycetes</taxon>
        <taxon>Kitasatosporales</taxon>
        <taxon>Streptomycetaceae</taxon>
        <taxon>Streptomyces</taxon>
    </lineage>
</organism>
<dbReference type="InterPro" id="IPR036390">
    <property type="entry name" value="WH_DNA-bd_sf"/>
</dbReference>
<gene>
    <name evidence="2" type="ORF">ACKI18_17895</name>
</gene>
<dbReference type="PANTHER" id="PTHR33164:SF99">
    <property type="entry name" value="MARR FAMILY REGULATORY PROTEIN"/>
    <property type="match status" value="1"/>
</dbReference>
<dbReference type="EMBL" id="JBJVNI010000009">
    <property type="protein sequence ID" value="MFM9610573.1"/>
    <property type="molecule type" value="Genomic_DNA"/>
</dbReference>
<evidence type="ECO:0000259" key="1">
    <source>
        <dbReference type="PROSITE" id="PS50995"/>
    </source>
</evidence>
<sequence length="164" mass="18215">MTQWLTNEELLAWHGLMQLSSRLQTDLGRQLQDDHGISVADYEVLGRLHDAGTGVRARDLGASLNWEQSRVSHQLARMQRRGLVERGDCETDRRGVTFRLTEAGRTTLEAAAPGHVDTVRALVFNALSPEQVTQLAELTGHLMRHVDTCPLADSHRAAVRASQT</sequence>
<dbReference type="Pfam" id="PF12802">
    <property type="entry name" value="MarR_2"/>
    <property type="match status" value="1"/>
</dbReference>
<dbReference type="PANTHER" id="PTHR33164">
    <property type="entry name" value="TRANSCRIPTIONAL REGULATOR, MARR FAMILY"/>
    <property type="match status" value="1"/>
</dbReference>